<keyword evidence="7" id="KW-0472">Membrane</keyword>
<dbReference type="OrthoDB" id="9766459at2"/>
<dbReference type="Gene3D" id="1.10.287.130">
    <property type="match status" value="1"/>
</dbReference>
<dbReference type="InterPro" id="IPR004358">
    <property type="entry name" value="Sig_transdc_His_kin-like_C"/>
</dbReference>
<dbReference type="InterPro" id="IPR036097">
    <property type="entry name" value="HisK_dim/P_sf"/>
</dbReference>
<dbReference type="InterPro" id="IPR036890">
    <property type="entry name" value="HATPase_C_sf"/>
</dbReference>
<feature type="coiled-coil region" evidence="6">
    <location>
        <begin position="154"/>
        <end position="188"/>
    </location>
</feature>
<gene>
    <name evidence="9" type="ORF">AHMF7605_14520</name>
</gene>
<keyword evidence="5" id="KW-0418">Kinase</keyword>
<organism evidence="9 10">
    <name type="scientific">Adhaeribacter arboris</name>
    <dbReference type="NCBI Taxonomy" id="2072846"/>
    <lineage>
        <taxon>Bacteria</taxon>
        <taxon>Pseudomonadati</taxon>
        <taxon>Bacteroidota</taxon>
        <taxon>Cytophagia</taxon>
        <taxon>Cytophagales</taxon>
        <taxon>Hymenobacteraceae</taxon>
        <taxon>Adhaeribacter</taxon>
    </lineage>
</organism>
<proteinExistence type="predicted"/>
<feature type="transmembrane region" description="Helical" evidence="7">
    <location>
        <begin position="94"/>
        <end position="114"/>
    </location>
</feature>
<evidence type="ECO:0000313" key="9">
    <source>
        <dbReference type="EMBL" id="PSR54634.1"/>
    </source>
</evidence>
<keyword evidence="6" id="KW-0175">Coiled coil</keyword>
<evidence type="ECO:0000256" key="7">
    <source>
        <dbReference type="SAM" id="Phobius"/>
    </source>
</evidence>
<feature type="domain" description="Histidine kinase" evidence="8">
    <location>
        <begin position="209"/>
        <end position="423"/>
    </location>
</feature>
<evidence type="ECO:0000313" key="10">
    <source>
        <dbReference type="Proteomes" id="UP000240357"/>
    </source>
</evidence>
<dbReference type="Proteomes" id="UP000240357">
    <property type="component" value="Unassembled WGS sequence"/>
</dbReference>
<keyword evidence="10" id="KW-1185">Reference proteome</keyword>
<dbReference type="CDD" id="cd00082">
    <property type="entry name" value="HisKA"/>
    <property type="match status" value="1"/>
</dbReference>
<dbReference type="AlphaFoldDB" id="A0A2T2YGK3"/>
<dbReference type="EMBL" id="PYFT01000001">
    <property type="protein sequence ID" value="PSR54634.1"/>
    <property type="molecule type" value="Genomic_DNA"/>
</dbReference>
<dbReference type="RefSeq" id="WP_106930476.1">
    <property type="nucleotide sequence ID" value="NZ_PYFT01000001.1"/>
</dbReference>
<protein>
    <recommendedName>
        <fullName evidence="2">histidine kinase</fullName>
        <ecNumber evidence="2">2.7.13.3</ecNumber>
    </recommendedName>
</protein>
<dbReference type="InterPro" id="IPR058544">
    <property type="entry name" value="ETR1_N"/>
</dbReference>
<name>A0A2T2YGK3_9BACT</name>
<dbReference type="SMART" id="SM00388">
    <property type="entry name" value="HisKA"/>
    <property type="match status" value="1"/>
</dbReference>
<evidence type="ECO:0000256" key="6">
    <source>
        <dbReference type="SAM" id="Coils"/>
    </source>
</evidence>
<keyword evidence="3" id="KW-0597">Phosphoprotein</keyword>
<reference evidence="9 10" key="1">
    <citation type="submission" date="2018-03" db="EMBL/GenBank/DDBJ databases">
        <title>Adhaeribacter sp. HMF7605 Genome sequencing and assembly.</title>
        <authorList>
            <person name="Kang H."/>
            <person name="Kang J."/>
            <person name="Cha I."/>
            <person name="Kim H."/>
            <person name="Joh K."/>
        </authorList>
    </citation>
    <scope>NUCLEOTIDE SEQUENCE [LARGE SCALE GENOMIC DNA]</scope>
    <source>
        <strain evidence="9 10">HMF7605</strain>
    </source>
</reference>
<evidence type="ECO:0000256" key="3">
    <source>
        <dbReference type="ARBA" id="ARBA00022553"/>
    </source>
</evidence>
<dbReference type="Pfam" id="PF00512">
    <property type="entry name" value="HisKA"/>
    <property type="match status" value="1"/>
</dbReference>
<keyword evidence="7" id="KW-0812">Transmembrane</keyword>
<evidence type="ECO:0000256" key="1">
    <source>
        <dbReference type="ARBA" id="ARBA00000085"/>
    </source>
</evidence>
<dbReference type="PANTHER" id="PTHR43304:SF1">
    <property type="entry name" value="PAC DOMAIN-CONTAINING PROTEIN"/>
    <property type="match status" value="1"/>
</dbReference>
<sequence length="423" mass="48206">MTTKIMLAFIDTSTFMPHGHCYQWQDVILWPTVTGDALTGLAYFSIPFMLFYLARKRKDLVQKHVFVLFGMFILSCGATHLLDIWTVWDPIYDVASLVKIITGLLSLGTAFILLRSLPKILLIPSSDTLAFANDELRWQIAERHKAEAALRRVNDELETRVNQRTAQLIRANRELEKEVEIRKKAEKTLVLKNGELIRINADLDNFVYCASHDLKSPVINAEGLLSVLKEELPPIESEVKEVVEKLENAIQQMHRTISDLTEVSKIQKNTEEELTQIPITEVFREVQDSLAEVITQSGASIQTHFEENPIVWFSRKNLKSILYNLVSNAIKYRSPERTPVVEITSTANENFNIIAVTDNGMGIDLIKHEKKIFSLFKRLRDDVEGNGVGLFIVKRILEYNHGKVEVTSKPGEGSTFRVFIPKK</sequence>
<comment type="catalytic activity">
    <reaction evidence="1">
        <text>ATP + protein L-histidine = ADP + protein N-phospho-L-histidine.</text>
        <dbReference type="EC" id="2.7.13.3"/>
    </reaction>
</comment>
<dbReference type="SMART" id="SM00387">
    <property type="entry name" value="HATPase_c"/>
    <property type="match status" value="1"/>
</dbReference>
<dbReference type="InterPro" id="IPR003594">
    <property type="entry name" value="HATPase_dom"/>
</dbReference>
<comment type="caution">
    <text evidence="9">The sequence shown here is derived from an EMBL/GenBank/DDBJ whole genome shotgun (WGS) entry which is preliminary data.</text>
</comment>
<dbReference type="Pfam" id="PF25487">
    <property type="entry name" value="ETR1_N"/>
    <property type="match status" value="1"/>
</dbReference>
<evidence type="ECO:0000256" key="5">
    <source>
        <dbReference type="ARBA" id="ARBA00022777"/>
    </source>
</evidence>
<dbReference type="PRINTS" id="PR00344">
    <property type="entry name" value="BCTRLSENSOR"/>
</dbReference>
<feature type="transmembrane region" description="Helical" evidence="7">
    <location>
        <begin position="66"/>
        <end position="88"/>
    </location>
</feature>
<dbReference type="Pfam" id="PF02518">
    <property type="entry name" value="HATPase_c"/>
    <property type="match status" value="1"/>
</dbReference>
<feature type="coiled-coil region" evidence="6">
    <location>
        <begin position="236"/>
        <end position="263"/>
    </location>
</feature>
<keyword evidence="4" id="KW-0808">Transferase</keyword>
<dbReference type="GO" id="GO:0000155">
    <property type="term" value="F:phosphorelay sensor kinase activity"/>
    <property type="evidence" value="ECO:0007669"/>
    <property type="project" value="InterPro"/>
</dbReference>
<accession>A0A2T2YGK3</accession>
<keyword evidence="7" id="KW-1133">Transmembrane helix</keyword>
<dbReference type="InterPro" id="IPR005467">
    <property type="entry name" value="His_kinase_dom"/>
</dbReference>
<dbReference type="Gene3D" id="3.30.565.10">
    <property type="entry name" value="Histidine kinase-like ATPase, C-terminal domain"/>
    <property type="match status" value="1"/>
</dbReference>
<evidence type="ECO:0000259" key="8">
    <source>
        <dbReference type="PROSITE" id="PS50109"/>
    </source>
</evidence>
<dbReference type="EC" id="2.7.13.3" evidence="2"/>
<dbReference type="SUPFAM" id="SSF55874">
    <property type="entry name" value="ATPase domain of HSP90 chaperone/DNA topoisomerase II/histidine kinase"/>
    <property type="match status" value="1"/>
</dbReference>
<feature type="transmembrane region" description="Helical" evidence="7">
    <location>
        <begin position="37"/>
        <end position="54"/>
    </location>
</feature>
<dbReference type="InterPro" id="IPR003661">
    <property type="entry name" value="HisK_dim/P_dom"/>
</dbReference>
<dbReference type="PANTHER" id="PTHR43304">
    <property type="entry name" value="PHYTOCHROME-LIKE PROTEIN CPH1"/>
    <property type="match status" value="1"/>
</dbReference>
<dbReference type="PROSITE" id="PS50109">
    <property type="entry name" value="HIS_KIN"/>
    <property type="match status" value="1"/>
</dbReference>
<dbReference type="InterPro" id="IPR052162">
    <property type="entry name" value="Sensor_kinase/Photoreceptor"/>
</dbReference>
<evidence type="ECO:0000256" key="2">
    <source>
        <dbReference type="ARBA" id="ARBA00012438"/>
    </source>
</evidence>
<evidence type="ECO:0000256" key="4">
    <source>
        <dbReference type="ARBA" id="ARBA00022679"/>
    </source>
</evidence>
<dbReference type="SUPFAM" id="SSF47384">
    <property type="entry name" value="Homodimeric domain of signal transducing histidine kinase"/>
    <property type="match status" value="1"/>
</dbReference>